<keyword evidence="2" id="KW-0472">Membrane</keyword>
<feature type="region of interest" description="Disordered" evidence="1">
    <location>
        <begin position="212"/>
        <end position="239"/>
    </location>
</feature>
<keyword evidence="4" id="KW-1185">Reference proteome</keyword>
<feature type="compositionally biased region" description="Acidic residues" evidence="1">
    <location>
        <begin position="230"/>
        <end position="239"/>
    </location>
</feature>
<name>A0ABT6J4Q6_9GAMM</name>
<dbReference type="InterPro" id="IPR012902">
    <property type="entry name" value="N_methyl_site"/>
</dbReference>
<protein>
    <submittedName>
        <fullName evidence="3">Prepilin-type N-terminal cleavage/methylation domain-containing protein</fullName>
    </submittedName>
</protein>
<evidence type="ECO:0000313" key="4">
    <source>
        <dbReference type="Proteomes" id="UP001156940"/>
    </source>
</evidence>
<proteinExistence type="predicted"/>
<dbReference type="RefSeq" id="WP_280572311.1">
    <property type="nucleotide sequence ID" value="NZ_JARXRM010000008.1"/>
</dbReference>
<evidence type="ECO:0000313" key="3">
    <source>
        <dbReference type="EMBL" id="MDH5821600.1"/>
    </source>
</evidence>
<dbReference type="EMBL" id="JARXRM010000008">
    <property type="protein sequence ID" value="MDH5821600.1"/>
    <property type="molecule type" value="Genomic_DNA"/>
</dbReference>
<comment type="caution">
    <text evidence="3">The sequence shown here is derived from an EMBL/GenBank/DDBJ whole genome shotgun (WGS) entry which is preliminary data.</text>
</comment>
<sequence>MQIQARSCRRAGRPWPPAAGFTLVELSVVLVVIALIIGAVSVGRDVYRGAVAERIASEFVQGWLLAYERYVAQVGAVPGDSLADPQGRVLGTGPIPGDFPAAALCGDELRLAMLERGVSLPQGRGEGLETRYVYRDSGGNPQELQVCFVALDDWSEPSPTSAGSHVQRPRNVMYLSGLTPELATFLDNRVDGAVDALFGRLRERGRHNAVATPADPAARTWSSDETLTYDSDDPDDDPDVGGQIVVLEGYLRMTQ</sequence>
<organism evidence="3 4">
    <name type="scientific">Luteimonas endophytica</name>
    <dbReference type="NCBI Taxonomy" id="3042023"/>
    <lineage>
        <taxon>Bacteria</taxon>
        <taxon>Pseudomonadati</taxon>
        <taxon>Pseudomonadota</taxon>
        <taxon>Gammaproteobacteria</taxon>
        <taxon>Lysobacterales</taxon>
        <taxon>Lysobacteraceae</taxon>
        <taxon>Luteimonas</taxon>
    </lineage>
</organism>
<dbReference type="Proteomes" id="UP001156940">
    <property type="component" value="Unassembled WGS sequence"/>
</dbReference>
<reference evidence="3 4" key="1">
    <citation type="submission" date="2023-04" db="EMBL/GenBank/DDBJ databases">
        <title>Luteimonas endophyticus RD2P54.</title>
        <authorList>
            <person name="Sun J.-Q."/>
        </authorList>
    </citation>
    <scope>NUCLEOTIDE SEQUENCE [LARGE SCALE GENOMIC DNA]</scope>
    <source>
        <strain evidence="3 4">RD2P54</strain>
    </source>
</reference>
<keyword evidence="2" id="KW-0812">Transmembrane</keyword>
<dbReference type="SUPFAM" id="SSF54523">
    <property type="entry name" value="Pili subunits"/>
    <property type="match status" value="1"/>
</dbReference>
<keyword evidence="2" id="KW-1133">Transmembrane helix</keyword>
<dbReference type="Pfam" id="PF07963">
    <property type="entry name" value="N_methyl"/>
    <property type="match status" value="1"/>
</dbReference>
<feature type="transmembrane region" description="Helical" evidence="2">
    <location>
        <begin position="21"/>
        <end position="42"/>
    </location>
</feature>
<evidence type="ECO:0000256" key="1">
    <source>
        <dbReference type="SAM" id="MobiDB-lite"/>
    </source>
</evidence>
<dbReference type="NCBIfam" id="TIGR02532">
    <property type="entry name" value="IV_pilin_GFxxxE"/>
    <property type="match status" value="1"/>
</dbReference>
<evidence type="ECO:0000256" key="2">
    <source>
        <dbReference type="SAM" id="Phobius"/>
    </source>
</evidence>
<dbReference type="InterPro" id="IPR045584">
    <property type="entry name" value="Pilin-like"/>
</dbReference>
<dbReference type="PROSITE" id="PS00409">
    <property type="entry name" value="PROKAR_NTER_METHYL"/>
    <property type="match status" value="1"/>
</dbReference>
<gene>
    <name evidence="3" type="ORF">QFW77_01145</name>
</gene>
<accession>A0ABT6J4Q6</accession>
<feature type="compositionally biased region" description="Polar residues" evidence="1">
    <location>
        <begin position="220"/>
        <end position="229"/>
    </location>
</feature>